<organism evidence="2">
    <name type="scientific">Euplotes crassus</name>
    <dbReference type="NCBI Taxonomy" id="5936"/>
    <lineage>
        <taxon>Eukaryota</taxon>
        <taxon>Sar</taxon>
        <taxon>Alveolata</taxon>
        <taxon>Ciliophora</taxon>
        <taxon>Intramacronucleata</taxon>
        <taxon>Spirotrichea</taxon>
        <taxon>Hypotrichia</taxon>
        <taxon>Euplotida</taxon>
        <taxon>Euplotidae</taxon>
        <taxon>Moneuplotes</taxon>
    </lineage>
</organism>
<dbReference type="GO" id="GO:0006801">
    <property type="term" value="P:superoxide metabolic process"/>
    <property type="evidence" value="ECO:0007669"/>
    <property type="project" value="InterPro"/>
</dbReference>
<dbReference type="CDD" id="cd00305">
    <property type="entry name" value="Cu-Zn_Superoxide_Dismutase"/>
    <property type="match status" value="1"/>
</dbReference>
<proteinExistence type="evidence at transcript level"/>
<dbReference type="AlphaFoldDB" id="A0A346TLM9"/>
<accession>A0A346TLM9</accession>
<dbReference type="Gene3D" id="2.60.40.200">
    <property type="entry name" value="Superoxide dismutase, copper/zinc binding domain"/>
    <property type="match status" value="1"/>
</dbReference>
<dbReference type="SMR" id="A0A346TLM9"/>
<evidence type="ECO:0000259" key="1">
    <source>
        <dbReference type="Pfam" id="PF00080"/>
    </source>
</evidence>
<dbReference type="Pfam" id="PF00080">
    <property type="entry name" value="Sod_Cu"/>
    <property type="match status" value="1"/>
</dbReference>
<feature type="domain" description="Superoxide dismutase copper/zinc binding" evidence="1">
    <location>
        <begin position="48"/>
        <end position="183"/>
    </location>
</feature>
<dbReference type="GO" id="GO:0005507">
    <property type="term" value="F:copper ion binding"/>
    <property type="evidence" value="ECO:0007669"/>
    <property type="project" value="InterPro"/>
</dbReference>
<evidence type="ECO:0000313" key="2">
    <source>
        <dbReference type="EMBL" id="AXU39979.1"/>
    </source>
</evidence>
<name>A0A346TLM9_EUPCR</name>
<dbReference type="InterPro" id="IPR024134">
    <property type="entry name" value="SOD_Cu/Zn_/chaperone"/>
</dbReference>
<sequence length="187" mass="19926">MLTYLVLPTTAAIAGYALSQRRTGDCDKGDTTVRAICLVNPEKNQEARGIVHFEQENQYAKTHIHGKFAKLDRNHAHGFHIHAYGNLSQGCVTAGPHYNPYGTEHGGPFGSVRHVGDLGNVFSDSNGEATLDHWDSQVTLSGPTSVIGRACVLHKFTDDHGYGGTAESKKTGSAGPRIGCGVIGLDA</sequence>
<reference evidence="2" key="1">
    <citation type="submission" date="2017-07" db="EMBL/GenBank/DDBJ databases">
        <title>Identification and molecular characterization of Cu-Zn SOD and Mn SOD in marine ciliate Euplotes crassus.</title>
        <authorList>
            <person name="Kim J.-S."/>
            <person name="Lee Y.-M."/>
        </authorList>
    </citation>
    <scope>NUCLEOTIDE SEQUENCE</scope>
</reference>
<dbReference type="InterPro" id="IPR036423">
    <property type="entry name" value="SOD-like_Cu/Zn_dom_sf"/>
</dbReference>
<dbReference type="PRINTS" id="PR00068">
    <property type="entry name" value="CUZNDISMTASE"/>
</dbReference>
<dbReference type="EMBL" id="MF563600">
    <property type="protein sequence ID" value="AXU39979.1"/>
    <property type="molecule type" value="mRNA"/>
</dbReference>
<protein>
    <submittedName>
        <fullName evidence="2">Cu/Zn superoxide dismutase 1</fullName>
    </submittedName>
</protein>
<dbReference type="InterPro" id="IPR001424">
    <property type="entry name" value="SOD_Cu_Zn_dom"/>
</dbReference>
<dbReference type="PANTHER" id="PTHR10003">
    <property type="entry name" value="SUPEROXIDE DISMUTASE CU-ZN -RELATED"/>
    <property type="match status" value="1"/>
</dbReference>
<dbReference type="SUPFAM" id="SSF49329">
    <property type="entry name" value="Cu,Zn superoxide dismutase-like"/>
    <property type="match status" value="1"/>
</dbReference>